<evidence type="ECO:0000313" key="8">
    <source>
        <dbReference type="EMBL" id="GAA0872004.1"/>
    </source>
</evidence>
<dbReference type="SUPFAM" id="SSF54534">
    <property type="entry name" value="FKBP-like"/>
    <property type="match status" value="2"/>
</dbReference>
<evidence type="ECO:0000259" key="7">
    <source>
        <dbReference type="PROSITE" id="PS50198"/>
    </source>
</evidence>
<comment type="catalytic activity">
    <reaction evidence="1">
        <text>[protein]-peptidylproline (omega=180) = [protein]-peptidylproline (omega=0)</text>
        <dbReference type="Rhea" id="RHEA:16237"/>
        <dbReference type="Rhea" id="RHEA-COMP:10747"/>
        <dbReference type="Rhea" id="RHEA-COMP:10748"/>
        <dbReference type="ChEBI" id="CHEBI:83833"/>
        <dbReference type="ChEBI" id="CHEBI:83834"/>
        <dbReference type="EC" id="5.2.1.8"/>
    </reaction>
</comment>
<feature type="domain" description="PpiC" evidence="7">
    <location>
        <begin position="228"/>
        <end position="329"/>
    </location>
</feature>
<reference evidence="8 9" key="1">
    <citation type="journal article" date="2019" name="Int. J. Syst. Evol. Microbiol.">
        <title>The Global Catalogue of Microorganisms (GCM) 10K type strain sequencing project: providing services to taxonomists for standard genome sequencing and annotation.</title>
        <authorList>
            <consortium name="The Broad Institute Genomics Platform"/>
            <consortium name="The Broad Institute Genome Sequencing Center for Infectious Disease"/>
            <person name="Wu L."/>
            <person name="Ma J."/>
        </authorList>
    </citation>
    <scope>NUCLEOTIDE SEQUENCE [LARGE SCALE GENOMIC DNA]</scope>
    <source>
        <strain evidence="8 9">JCM 16082</strain>
    </source>
</reference>
<keyword evidence="3" id="KW-0732">Signal</keyword>
<evidence type="ECO:0000256" key="1">
    <source>
        <dbReference type="ARBA" id="ARBA00000971"/>
    </source>
</evidence>
<proteinExistence type="predicted"/>
<dbReference type="PROSITE" id="PS50198">
    <property type="entry name" value="PPIC_PPIASE_2"/>
    <property type="match status" value="2"/>
</dbReference>
<evidence type="ECO:0000256" key="2">
    <source>
        <dbReference type="ARBA" id="ARBA00013194"/>
    </source>
</evidence>
<dbReference type="Gene3D" id="3.10.50.40">
    <property type="match status" value="2"/>
</dbReference>
<dbReference type="EMBL" id="BAAAFG010000013">
    <property type="protein sequence ID" value="GAA0872004.1"/>
    <property type="molecule type" value="Genomic_DNA"/>
</dbReference>
<dbReference type="EC" id="5.2.1.8" evidence="2"/>
<dbReference type="InterPro" id="IPR000297">
    <property type="entry name" value="PPIase_PpiC"/>
</dbReference>
<sequence>MKRIYVIFLIALYSGISFAQKNEDKVLLTIEDTPIYGSEFKRVYLKNLDLVQDEEHKDIDQYLDLFTEYKLKVKEAEALKLDDEASFKKEFKKYRSQLAKNYLTDTKVTNELIREAHERLQYKVKASHILIGMNAVASGADTLKAYNKAIEARDKIINGAAFDIVAKEYSTDPSAKKNGGDLGWFSAFKMVYPFESGAYDTPVGEVSMPIRTTFGYHIIKVEDKRKSMGEVSAAHIMVALKKGDSLINAEEKINQIYDRLKQGESFDELARQYSDDRNTAKKGGELSRFSAGRLNSEAFENAAFALENPGDLSQPVKTKYGWHIIKLIEKFPVASFEEMKNELEAKVKKDSRAQVITTSLSQQLKDRYEITDNKEALAYFYENVSDSILVGKWNYKALESIPQKKIISLRDKSKSYQDFAKYIATRQRGIKGVSDKNATIKKWYDGFIRDFVLQYHQENLENVNEDFANLVGEYRDGLLLFDLMEQEVWNKAKDDSLGLNNFYKENKQKYESSKRFEAVIAKGKNKRNIELVKTSLEEEMAVVDIKKSLSPQARKDVIFSKGKYEVDNSIFPADLKEEKGVSAIYTQGDTFTVVHIEDIIPSGIKSFEDAKGEVISDYQQYLEEKFKASLKEKYTVKVNKKNLKKIKKELEKA</sequence>
<dbReference type="InterPro" id="IPR046357">
    <property type="entry name" value="PPIase_dom_sf"/>
</dbReference>
<dbReference type="Pfam" id="PF13616">
    <property type="entry name" value="Rotamase_3"/>
    <property type="match status" value="1"/>
</dbReference>
<accession>A0ABN1MG04</accession>
<dbReference type="PANTHER" id="PTHR47245:SF1">
    <property type="entry name" value="FOLDASE PROTEIN PRSA"/>
    <property type="match status" value="1"/>
</dbReference>
<comment type="caution">
    <text evidence="8">The sequence shown here is derived from an EMBL/GenBank/DDBJ whole genome shotgun (WGS) entry which is preliminary data.</text>
</comment>
<organism evidence="8 9">
    <name type="scientific">Gangjinia marincola</name>
    <dbReference type="NCBI Taxonomy" id="578463"/>
    <lineage>
        <taxon>Bacteria</taxon>
        <taxon>Pseudomonadati</taxon>
        <taxon>Bacteroidota</taxon>
        <taxon>Flavobacteriia</taxon>
        <taxon>Flavobacteriales</taxon>
        <taxon>Flavobacteriaceae</taxon>
        <taxon>Gangjinia</taxon>
    </lineage>
</organism>
<name>A0ABN1MG04_9FLAO</name>
<protein>
    <recommendedName>
        <fullName evidence="2">peptidylprolyl isomerase</fullName>
        <ecNumber evidence="2">5.2.1.8</ecNumber>
    </recommendedName>
</protein>
<dbReference type="Proteomes" id="UP001500507">
    <property type="component" value="Unassembled WGS sequence"/>
</dbReference>
<keyword evidence="9" id="KW-1185">Reference proteome</keyword>
<evidence type="ECO:0000256" key="6">
    <source>
        <dbReference type="PROSITE-ProRule" id="PRU00278"/>
    </source>
</evidence>
<evidence type="ECO:0000313" key="9">
    <source>
        <dbReference type="Proteomes" id="UP001500507"/>
    </source>
</evidence>
<dbReference type="Pfam" id="PF13145">
    <property type="entry name" value="Rotamase_2"/>
    <property type="match status" value="1"/>
</dbReference>
<dbReference type="InterPro" id="IPR023058">
    <property type="entry name" value="PPIase_PpiC_CS"/>
</dbReference>
<keyword evidence="4 6" id="KW-0697">Rotamase</keyword>
<evidence type="ECO:0000256" key="3">
    <source>
        <dbReference type="ARBA" id="ARBA00022729"/>
    </source>
</evidence>
<dbReference type="Pfam" id="PF00639">
    <property type="entry name" value="Rotamase"/>
    <property type="match status" value="1"/>
</dbReference>
<dbReference type="PANTHER" id="PTHR47245">
    <property type="entry name" value="PEPTIDYLPROLYL ISOMERASE"/>
    <property type="match status" value="1"/>
</dbReference>
<dbReference type="GO" id="GO:0016853">
    <property type="term" value="F:isomerase activity"/>
    <property type="evidence" value="ECO:0007669"/>
    <property type="project" value="UniProtKB-KW"/>
</dbReference>
<keyword evidence="5 6" id="KW-0413">Isomerase</keyword>
<dbReference type="PROSITE" id="PS01096">
    <property type="entry name" value="PPIC_PPIASE_1"/>
    <property type="match status" value="2"/>
</dbReference>
<evidence type="ECO:0000256" key="4">
    <source>
        <dbReference type="ARBA" id="ARBA00023110"/>
    </source>
</evidence>
<gene>
    <name evidence="8" type="ORF">GCM10009117_11510</name>
</gene>
<dbReference type="RefSeq" id="WP_343764825.1">
    <property type="nucleotide sequence ID" value="NZ_BAAAFG010000013.1"/>
</dbReference>
<dbReference type="InterPro" id="IPR050245">
    <property type="entry name" value="PrsA_foldase"/>
</dbReference>
<feature type="domain" description="PpiC" evidence="7">
    <location>
        <begin position="121"/>
        <end position="223"/>
    </location>
</feature>
<evidence type="ECO:0000256" key="5">
    <source>
        <dbReference type="ARBA" id="ARBA00023235"/>
    </source>
</evidence>